<evidence type="ECO:0000313" key="3">
    <source>
        <dbReference type="Proteomes" id="UP000548067"/>
    </source>
</evidence>
<keyword evidence="1" id="KW-0732">Signal</keyword>
<proteinExistence type="predicted"/>
<dbReference type="EMBL" id="JABCJF010000007">
    <property type="protein sequence ID" value="NMR35205.1"/>
    <property type="molecule type" value="Genomic_DNA"/>
</dbReference>
<sequence>MKNIVKLFSVISCLFFTSKAMAQLDTLNYVKQFEINKAQYINQPFSYLLSQMTQIQPKSHWVSSNPKNKNSVAASQFLFCNMDYIGNRVVTLRILWKESFPRSEVKYYQNKNGFHFTNEEKTFYGNKIIKDILVSK</sequence>
<evidence type="ECO:0000256" key="1">
    <source>
        <dbReference type="SAM" id="SignalP"/>
    </source>
</evidence>
<accession>A0A848N8D9</accession>
<dbReference type="AlphaFoldDB" id="A0A848N8D9"/>
<evidence type="ECO:0000313" key="2">
    <source>
        <dbReference type="EMBL" id="NMR35205.1"/>
    </source>
</evidence>
<protein>
    <submittedName>
        <fullName evidence="2">Uncharacterized protein</fullName>
    </submittedName>
</protein>
<feature type="signal peptide" evidence="1">
    <location>
        <begin position="1"/>
        <end position="22"/>
    </location>
</feature>
<feature type="chain" id="PRO_5032300066" evidence="1">
    <location>
        <begin position="23"/>
        <end position="136"/>
    </location>
</feature>
<name>A0A848N8D9_9FLAO</name>
<dbReference type="Proteomes" id="UP000548067">
    <property type="component" value="Unassembled WGS sequence"/>
</dbReference>
<dbReference type="RefSeq" id="WP_169321882.1">
    <property type="nucleotide sequence ID" value="NZ_JABCJF010000007.1"/>
</dbReference>
<gene>
    <name evidence="2" type="ORF">HIO71_13525</name>
</gene>
<organism evidence="2 3">
    <name type="scientific">Chryseobacterium aquaticum</name>
    <dbReference type="NCBI Taxonomy" id="452084"/>
    <lineage>
        <taxon>Bacteria</taxon>
        <taxon>Pseudomonadati</taxon>
        <taxon>Bacteroidota</taxon>
        <taxon>Flavobacteriia</taxon>
        <taxon>Flavobacteriales</taxon>
        <taxon>Weeksellaceae</taxon>
        <taxon>Chryseobacterium group</taxon>
        <taxon>Chryseobacterium</taxon>
    </lineage>
</organism>
<reference evidence="2 3" key="1">
    <citation type="submission" date="2020-04" db="EMBL/GenBank/DDBJ databases">
        <title>Genome analysis and antimicrobial resistance characteristics of Chryseobacterium aquaticum isolated from farmed salmonids.</title>
        <authorList>
            <person name="Saticioglu I.B."/>
            <person name="Duman M."/>
            <person name="Altun S."/>
        </authorList>
    </citation>
    <scope>NUCLEOTIDE SEQUENCE [LARGE SCALE GENOMIC DNA]</scope>
    <source>
        <strain evidence="2 3">C-174</strain>
    </source>
</reference>
<comment type="caution">
    <text evidence="2">The sequence shown here is derived from an EMBL/GenBank/DDBJ whole genome shotgun (WGS) entry which is preliminary data.</text>
</comment>